<dbReference type="InterPro" id="IPR012340">
    <property type="entry name" value="NA-bd_OB-fold"/>
</dbReference>
<evidence type="ECO:0000256" key="1">
    <source>
        <dbReference type="PROSITE-ProRule" id="PRU00181"/>
    </source>
</evidence>
<dbReference type="SUPFAM" id="SSF50249">
    <property type="entry name" value="Nucleic acid-binding proteins"/>
    <property type="match status" value="1"/>
</dbReference>
<dbReference type="PROSITE" id="PS50832">
    <property type="entry name" value="S1_IF1_TYPE"/>
    <property type="match status" value="1"/>
</dbReference>
<dbReference type="AlphaFoldDB" id="A0A811XZS9"/>
<sequence length="132" mass="15251">MTFIPGMQGIKSKGGKIRHQVRMKMNLKKTEMVFKKDEQRYAYIISVGKWTIKKKNVWINISDIILVGPEDYQDNEADVILKYNLPEHAKYNKVDTFGPRVDDGMHFGNTGDDEGDVKVSKLNSTFYVPIFF</sequence>
<organism evidence="3 4">
    <name type="scientific">Nyctereutes procyonoides</name>
    <name type="common">Raccoon dog</name>
    <name type="synonym">Canis procyonoides</name>
    <dbReference type="NCBI Taxonomy" id="34880"/>
    <lineage>
        <taxon>Eukaryota</taxon>
        <taxon>Metazoa</taxon>
        <taxon>Chordata</taxon>
        <taxon>Craniata</taxon>
        <taxon>Vertebrata</taxon>
        <taxon>Euteleostomi</taxon>
        <taxon>Mammalia</taxon>
        <taxon>Eutheria</taxon>
        <taxon>Laurasiatheria</taxon>
        <taxon>Carnivora</taxon>
        <taxon>Caniformia</taxon>
        <taxon>Canidae</taxon>
        <taxon>Nyctereutes</taxon>
    </lineage>
</organism>
<reference evidence="3" key="1">
    <citation type="submission" date="2020-12" db="EMBL/GenBank/DDBJ databases">
        <authorList>
            <consortium name="Molecular Ecology Group"/>
        </authorList>
    </citation>
    <scope>NUCLEOTIDE SEQUENCE</scope>
    <source>
        <strain evidence="3">TBG_1078</strain>
    </source>
</reference>
<keyword evidence="1" id="KW-0396">Initiation factor</keyword>
<dbReference type="Gene3D" id="2.40.50.140">
    <property type="entry name" value="Nucleic acid-binding proteins"/>
    <property type="match status" value="1"/>
</dbReference>
<accession>A0A811XZS9</accession>
<keyword evidence="4" id="KW-1185">Reference proteome</keyword>
<name>A0A811XZS9_NYCPR</name>
<proteinExistence type="predicted"/>
<dbReference type="InterPro" id="IPR006196">
    <property type="entry name" value="RNA-binding_domain_S1_IF1"/>
</dbReference>
<protein>
    <submittedName>
        <fullName evidence="3">(raccoon dog) hypothetical protein</fullName>
    </submittedName>
</protein>
<gene>
    <name evidence="3" type="ORF">NYPRO_LOCUS3664</name>
</gene>
<dbReference type="InterPro" id="IPR001253">
    <property type="entry name" value="TIF_eIF-1A"/>
</dbReference>
<evidence type="ECO:0000259" key="2">
    <source>
        <dbReference type="PROSITE" id="PS50832"/>
    </source>
</evidence>
<dbReference type="GO" id="GO:0003723">
    <property type="term" value="F:RNA binding"/>
    <property type="evidence" value="ECO:0007669"/>
    <property type="project" value="InterPro"/>
</dbReference>
<feature type="domain" description="S1-like" evidence="2">
    <location>
        <begin position="52"/>
        <end position="84"/>
    </location>
</feature>
<evidence type="ECO:0000313" key="3">
    <source>
        <dbReference type="EMBL" id="CAD7670869.1"/>
    </source>
</evidence>
<evidence type="ECO:0000313" key="4">
    <source>
        <dbReference type="Proteomes" id="UP000645828"/>
    </source>
</evidence>
<dbReference type="EMBL" id="CAJHUB010000659">
    <property type="protein sequence ID" value="CAD7670869.1"/>
    <property type="molecule type" value="Genomic_DNA"/>
</dbReference>
<keyword evidence="1" id="KW-0648">Protein biosynthesis</keyword>
<dbReference type="Proteomes" id="UP000645828">
    <property type="component" value="Unassembled WGS sequence"/>
</dbReference>
<dbReference type="PANTHER" id="PTHR21668">
    <property type="entry name" value="EIF-1A"/>
    <property type="match status" value="1"/>
</dbReference>
<comment type="caution">
    <text evidence="3">The sequence shown here is derived from an EMBL/GenBank/DDBJ whole genome shotgun (WGS) entry which is preliminary data.</text>
</comment>
<dbReference type="GO" id="GO:0003743">
    <property type="term" value="F:translation initiation factor activity"/>
    <property type="evidence" value="ECO:0007669"/>
    <property type="project" value="UniProtKB-UniRule"/>
</dbReference>